<proteinExistence type="predicted"/>
<name>A0ABD2MQM3_9CUCU</name>
<organism evidence="1 2">
    <name type="scientific">Cryptolaemus montrouzieri</name>
    <dbReference type="NCBI Taxonomy" id="559131"/>
    <lineage>
        <taxon>Eukaryota</taxon>
        <taxon>Metazoa</taxon>
        <taxon>Ecdysozoa</taxon>
        <taxon>Arthropoda</taxon>
        <taxon>Hexapoda</taxon>
        <taxon>Insecta</taxon>
        <taxon>Pterygota</taxon>
        <taxon>Neoptera</taxon>
        <taxon>Endopterygota</taxon>
        <taxon>Coleoptera</taxon>
        <taxon>Polyphaga</taxon>
        <taxon>Cucujiformia</taxon>
        <taxon>Coccinelloidea</taxon>
        <taxon>Coccinellidae</taxon>
        <taxon>Scymninae</taxon>
        <taxon>Scymnini</taxon>
        <taxon>Cryptolaemus</taxon>
    </lineage>
</organism>
<dbReference type="EMBL" id="JABFTP020000021">
    <property type="protein sequence ID" value="KAL3268664.1"/>
    <property type="molecule type" value="Genomic_DNA"/>
</dbReference>
<reference evidence="1 2" key="1">
    <citation type="journal article" date="2021" name="BMC Biol.">
        <title>Horizontally acquired antibacterial genes associated with adaptive radiation of ladybird beetles.</title>
        <authorList>
            <person name="Li H.S."/>
            <person name="Tang X.F."/>
            <person name="Huang Y.H."/>
            <person name="Xu Z.Y."/>
            <person name="Chen M.L."/>
            <person name="Du X.Y."/>
            <person name="Qiu B.Y."/>
            <person name="Chen P.T."/>
            <person name="Zhang W."/>
            <person name="Slipinski A."/>
            <person name="Escalona H.E."/>
            <person name="Waterhouse R.M."/>
            <person name="Zwick A."/>
            <person name="Pang H."/>
        </authorList>
    </citation>
    <scope>NUCLEOTIDE SEQUENCE [LARGE SCALE GENOMIC DNA]</scope>
    <source>
        <strain evidence="1">SYSU2018</strain>
    </source>
</reference>
<comment type="caution">
    <text evidence="1">The sequence shown here is derived from an EMBL/GenBank/DDBJ whole genome shotgun (WGS) entry which is preliminary data.</text>
</comment>
<sequence>MASQRGAIVRELSRINKKNLINIIINECVPDNSTVSDELRKFVRGDISYINRISKSSKIPTGLNLDTNICLGSEIKVLKKQLDCTKDITDNLKKLVDNVEFDISLLPEDKQTGKSTTILCDVALP</sequence>
<keyword evidence="2" id="KW-1185">Reference proteome</keyword>
<dbReference type="AlphaFoldDB" id="A0ABD2MQM3"/>
<feature type="non-terminal residue" evidence="1">
    <location>
        <position position="125"/>
    </location>
</feature>
<dbReference type="Proteomes" id="UP001516400">
    <property type="component" value="Unassembled WGS sequence"/>
</dbReference>
<evidence type="ECO:0000313" key="2">
    <source>
        <dbReference type="Proteomes" id="UP001516400"/>
    </source>
</evidence>
<evidence type="ECO:0000313" key="1">
    <source>
        <dbReference type="EMBL" id="KAL3268664.1"/>
    </source>
</evidence>
<protein>
    <submittedName>
        <fullName evidence="1">Uncharacterized protein</fullName>
    </submittedName>
</protein>
<gene>
    <name evidence="1" type="ORF">HHI36_007767</name>
</gene>
<accession>A0ABD2MQM3</accession>